<dbReference type="GO" id="GO:0005634">
    <property type="term" value="C:nucleus"/>
    <property type="evidence" value="ECO:0007669"/>
    <property type="project" value="UniProtKB-SubCell"/>
</dbReference>
<keyword evidence="5" id="KW-1185">Reference proteome</keyword>
<evidence type="ECO:0000256" key="2">
    <source>
        <dbReference type="ARBA" id="ARBA00023242"/>
    </source>
</evidence>
<dbReference type="GO" id="GO:0003677">
    <property type="term" value="F:DNA binding"/>
    <property type="evidence" value="ECO:0007669"/>
    <property type="project" value="InterPro"/>
</dbReference>
<dbReference type="AlphaFoldDB" id="W9R1A3"/>
<dbReference type="EMBL" id="KE343559">
    <property type="protein sequence ID" value="EXB35418.1"/>
    <property type="molecule type" value="Genomic_DNA"/>
</dbReference>
<dbReference type="SMART" id="SM00384">
    <property type="entry name" value="AT_hook"/>
    <property type="match status" value="2"/>
</dbReference>
<dbReference type="InterPro" id="IPR000637">
    <property type="entry name" value="HMGI/Y_DNA-bd_CS"/>
</dbReference>
<dbReference type="PROSITE" id="PS00354">
    <property type="entry name" value="HMGI_Y"/>
    <property type="match status" value="1"/>
</dbReference>
<feature type="region of interest" description="Disordered" evidence="3">
    <location>
        <begin position="1"/>
        <end position="63"/>
    </location>
</feature>
<feature type="compositionally biased region" description="Polar residues" evidence="3">
    <location>
        <begin position="120"/>
        <end position="129"/>
    </location>
</feature>
<gene>
    <name evidence="4" type="ORF">L484_009335</name>
</gene>
<feature type="compositionally biased region" description="Polar residues" evidence="3">
    <location>
        <begin position="29"/>
        <end position="42"/>
    </location>
</feature>
<feature type="compositionally biased region" description="Basic residues" evidence="3">
    <location>
        <begin position="45"/>
        <end position="63"/>
    </location>
</feature>
<feature type="compositionally biased region" description="Low complexity" evidence="3">
    <location>
        <begin position="17"/>
        <end position="28"/>
    </location>
</feature>
<feature type="region of interest" description="Disordered" evidence="3">
    <location>
        <begin position="115"/>
        <end position="140"/>
    </location>
</feature>
<evidence type="ECO:0000256" key="3">
    <source>
        <dbReference type="SAM" id="MobiDB-lite"/>
    </source>
</evidence>
<sequence>MSQTKKIGRGRPKKIPSSSSTTTTTTTTDNILGQQENPNYITIQKRGRGRPRKYPPKPKGKILKLPKLAPIPDLAVLMKTPGMASVWGAAQKGKRVNVGRKRLSICTKENNEDLGFPSTEEINSPSSAKSYSNFNSNSDSDSKLEDSWFSDIVIPGPIPDLDELLRDQRIFWQSDFFSDISDDWDVLDSSLN</sequence>
<feature type="compositionally biased region" description="Basic residues" evidence="3">
    <location>
        <begin position="1"/>
        <end position="14"/>
    </location>
</feature>
<organism evidence="4 5">
    <name type="scientific">Morus notabilis</name>
    <dbReference type="NCBI Taxonomy" id="981085"/>
    <lineage>
        <taxon>Eukaryota</taxon>
        <taxon>Viridiplantae</taxon>
        <taxon>Streptophyta</taxon>
        <taxon>Embryophyta</taxon>
        <taxon>Tracheophyta</taxon>
        <taxon>Spermatophyta</taxon>
        <taxon>Magnoliopsida</taxon>
        <taxon>eudicotyledons</taxon>
        <taxon>Gunneridae</taxon>
        <taxon>Pentapetalae</taxon>
        <taxon>rosids</taxon>
        <taxon>fabids</taxon>
        <taxon>Rosales</taxon>
        <taxon>Moraceae</taxon>
        <taxon>Moreae</taxon>
        <taxon>Morus</taxon>
    </lineage>
</organism>
<evidence type="ECO:0000313" key="4">
    <source>
        <dbReference type="EMBL" id="EXB35418.1"/>
    </source>
</evidence>
<accession>W9R1A3</accession>
<proteinExistence type="predicted"/>
<comment type="subcellular location">
    <subcellularLocation>
        <location evidence="1">Nucleus</location>
    </subcellularLocation>
</comment>
<evidence type="ECO:0000313" key="5">
    <source>
        <dbReference type="Proteomes" id="UP000030645"/>
    </source>
</evidence>
<dbReference type="GO" id="GO:0006355">
    <property type="term" value="P:regulation of DNA-templated transcription"/>
    <property type="evidence" value="ECO:0007669"/>
    <property type="project" value="InterPro"/>
</dbReference>
<feature type="compositionally biased region" description="Low complexity" evidence="3">
    <location>
        <begin position="130"/>
        <end position="139"/>
    </location>
</feature>
<keyword evidence="2" id="KW-0539">Nucleus</keyword>
<reference evidence="5" key="1">
    <citation type="submission" date="2013-01" db="EMBL/GenBank/DDBJ databases">
        <title>Draft Genome Sequence of a Mulberry Tree, Morus notabilis C.K. Schneid.</title>
        <authorList>
            <person name="He N."/>
            <person name="Zhao S."/>
        </authorList>
    </citation>
    <scope>NUCLEOTIDE SEQUENCE</scope>
</reference>
<protein>
    <submittedName>
        <fullName evidence="4">Uncharacterized protein</fullName>
    </submittedName>
</protein>
<name>W9R1A3_9ROSA</name>
<evidence type="ECO:0000256" key="1">
    <source>
        <dbReference type="ARBA" id="ARBA00004123"/>
    </source>
</evidence>
<dbReference type="Proteomes" id="UP000030645">
    <property type="component" value="Unassembled WGS sequence"/>
</dbReference>
<dbReference type="InterPro" id="IPR017956">
    <property type="entry name" value="AT_hook_DNA-bd_motif"/>
</dbReference>